<dbReference type="EMBL" id="JAPEVG010000091">
    <property type="protein sequence ID" value="KAJ8486775.1"/>
    <property type="molecule type" value="Genomic_DNA"/>
</dbReference>
<comment type="caution">
    <text evidence="7">The sequence shown here is derived from an EMBL/GenBank/DDBJ whole genome shotgun (WGS) entry which is preliminary data.</text>
</comment>
<evidence type="ECO:0000256" key="4">
    <source>
        <dbReference type="ARBA" id="ARBA00022842"/>
    </source>
</evidence>
<keyword evidence="5 6" id="KW-0456">Lyase</keyword>
<keyword evidence="3 6" id="KW-0479">Metal-binding</keyword>
<comment type="similarity">
    <text evidence="2 6">Belongs to the terpene synthase family.</text>
</comment>
<evidence type="ECO:0000256" key="5">
    <source>
        <dbReference type="ARBA" id="ARBA00023239"/>
    </source>
</evidence>
<dbReference type="PANTHER" id="PTHR35201:SF4">
    <property type="entry name" value="BETA-PINACENE SYNTHASE-RELATED"/>
    <property type="match status" value="1"/>
</dbReference>
<dbReference type="InterPro" id="IPR008949">
    <property type="entry name" value="Isoprenoid_synthase_dom_sf"/>
</dbReference>
<dbReference type="AlphaFoldDB" id="A0AAD7XEF8"/>
<dbReference type="GO" id="GO:0008299">
    <property type="term" value="P:isoprenoid biosynthetic process"/>
    <property type="evidence" value="ECO:0007669"/>
    <property type="project" value="UniProtKB-ARBA"/>
</dbReference>
<evidence type="ECO:0000313" key="7">
    <source>
        <dbReference type="EMBL" id="KAJ8486775.1"/>
    </source>
</evidence>
<dbReference type="SUPFAM" id="SSF48576">
    <property type="entry name" value="Terpenoid synthases"/>
    <property type="match status" value="1"/>
</dbReference>
<sequence length="481" mass="53338">MAHPTLHGVLATLTTTLAFGPPVRWFDSAPHSSLNPGLARALFALLNLAGSAGAWAPARRAVIARRAKNLAMSAARAVLEQTTTLRTAASAYRKFRFSIVSQQNLDILPAPVSGTPPNPAAMTIIRLPDTMARWPFPRRVNPFYPDVAEESASWLRSFNAFTPAAQRAFDRCDIGLLAALAYPTLSKEEYRTSCDLMNLFFLFDDHTDLMDELDASIVAGASMDALMHPDKARPEGESVIGEATRQFWSRACKYADPTARRHFEEVWSQFTAGTVEQARDRDEQRVRTIQEHMTLRQRTIGIEPAFAAAMLAKELPEELVNHPLLVKLRASITEIIMYDNVGHVSLDPSFALPERLTTLQDLASYNKEQAAGDDLHNILTIVMEEKKVDINGALQWLAEQHSEQVDRALTLLPQVLALVATAGPHAAPLAFYLDHLANWPRANDCWNFESGRYFGADGRQIQKSRLLTLAPRKAVLAPPEV</sequence>
<evidence type="ECO:0000313" key="8">
    <source>
        <dbReference type="Proteomes" id="UP001215151"/>
    </source>
</evidence>
<dbReference type="InterPro" id="IPR034686">
    <property type="entry name" value="Terpene_cyclase-like_2"/>
</dbReference>
<dbReference type="PANTHER" id="PTHR35201">
    <property type="entry name" value="TERPENE SYNTHASE"/>
    <property type="match status" value="1"/>
</dbReference>
<dbReference type="Gene3D" id="1.10.600.10">
    <property type="entry name" value="Farnesyl Diphosphate Synthase"/>
    <property type="match status" value="1"/>
</dbReference>
<organism evidence="7 8">
    <name type="scientific">Trametes cubensis</name>
    <dbReference type="NCBI Taxonomy" id="1111947"/>
    <lineage>
        <taxon>Eukaryota</taxon>
        <taxon>Fungi</taxon>
        <taxon>Dikarya</taxon>
        <taxon>Basidiomycota</taxon>
        <taxon>Agaricomycotina</taxon>
        <taxon>Agaricomycetes</taxon>
        <taxon>Polyporales</taxon>
        <taxon>Polyporaceae</taxon>
        <taxon>Trametes</taxon>
    </lineage>
</organism>
<keyword evidence="4 6" id="KW-0460">Magnesium</keyword>
<accession>A0AAD7XEF8</accession>
<evidence type="ECO:0000256" key="3">
    <source>
        <dbReference type="ARBA" id="ARBA00022723"/>
    </source>
</evidence>
<dbReference type="GO" id="GO:0010333">
    <property type="term" value="F:terpene synthase activity"/>
    <property type="evidence" value="ECO:0007669"/>
    <property type="project" value="InterPro"/>
</dbReference>
<reference evidence="7" key="1">
    <citation type="submission" date="2022-11" db="EMBL/GenBank/DDBJ databases">
        <title>Genome Sequence of Cubamyces cubensis.</title>
        <authorList>
            <person name="Buettner E."/>
        </authorList>
    </citation>
    <scope>NUCLEOTIDE SEQUENCE</scope>
    <source>
        <strain evidence="7">MPL-01</strain>
    </source>
</reference>
<name>A0AAD7XEF8_9APHY</name>
<dbReference type="Proteomes" id="UP001215151">
    <property type="component" value="Unassembled WGS sequence"/>
</dbReference>
<evidence type="ECO:0000256" key="2">
    <source>
        <dbReference type="ARBA" id="ARBA00006333"/>
    </source>
</evidence>
<gene>
    <name evidence="7" type="ORF">ONZ51_g4597</name>
</gene>
<dbReference type="Pfam" id="PF19086">
    <property type="entry name" value="Terpene_syn_C_2"/>
    <property type="match status" value="1"/>
</dbReference>
<dbReference type="EC" id="4.2.3.-" evidence="6"/>
<keyword evidence="8" id="KW-1185">Reference proteome</keyword>
<evidence type="ECO:0000256" key="6">
    <source>
        <dbReference type="RuleBase" id="RU366034"/>
    </source>
</evidence>
<protein>
    <recommendedName>
        <fullName evidence="6">Terpene synthase</fullName>
        <ecNumber evidence="6">4.2.3.-</ecNumber>
    </recommendedName>
</protein>
<comment type="cofactor">
    <cofactor evidence="1 6">
        <name>Mg(2+)</name>
        <dbReference type="ChEBI" id="CHEBI:18420"/>
    </cofactor>
</comment>
<evidence type="ECO:0000256" key="1">
    <source>
        <dbReference type="ARBA" id="ARBA00001946"/>
    </source>
</evidence>
<dbReference type="GO" id="GO:0046872">
    <property type="term" value="F:metal ion binding"/>
    <property type="evidence" value="ECO:0007669"/>
    <property type="project" value="UniProtKB-KW"/>
</dbReference>
<proteinExistence type="inferred from homology"/>